<dbReference type="PANTHER" id="PTHR46268:SF6">
    <property type="entry name" value="UNIVERSAL STRESS PROTEIN UP12"/>
    <property type="match status" value="1"/>
</dbReference>
<dbReference type="OrthoDB" id="4273874at2"/>
<feature type="domain" description="UspA" evidence="2">
    <location>
        <begin position="3"/>
        <end position="135"/>
    </location>
</feature>
<proteinExistence type="inferred from homology"/>
<evidence type="ECO:0000259" key="2">
    <source>
        <dbReference type="Pfam" id="PF00582"/>
    </source>
</evidence>
<dbReference type="Gene3D" id="3.40.50.620">
    <property type="entry name" value="HUPs"/>
    <property type="match status" value="1"/>
</dbReference>
<sequence length="138" mass="14133">MAVVLGYDESPGAARALAAAIEVAAAFGERLVLVHGVGAPGGLGEEYTSHRQALETAGRTALASAVEAADDAGVPTTVELVDAKPHDALLRVADQHDARVIVVGTWGESPLRGAMLGSTPHKLLHLSTRPVLCVPADD</sequence>
<dbReference type="InterPro" id="IPR014729">
    <property type="entry name" value="Rossmann-like_a/b/a_fold"/>
</dbReference>
<dbReference type="AlphaFoldDB" id="A0A641AK74"/>
<comment type="similarity">
    <text evidence="1">Belongs to the universal stress protein A family.</text>
</comment>
<dbReference type="SUPFAM" id="SSF52402">
    <property type="entry name" value="Adenine nucleotide alpha hydrolases-like"/>
    <property type="match status" value="1"/>
</dbReference>
<organism evidence="3 4">
    <name type="scientific">Aeromicrobium fastidiosum</name>
    <dbReference type="NCBI Taxonomy" id="52699"/>
    <lineage>
        <taxon>Bacteria</taxon>
        <taxon>Bacillati</taxon>
        <taxon>Actinomycetota</taxon>
        <taxon>Actinomycetes</taxon>
        <taxon>Propionibacteriales</taxon>
        <taxon>Nocardioidaceae</taxon>
        <taxon>Aeromicrobium</taxon>
    </lineage>
</organism>
<dbReference type="Pfam" id="PF00582">
    <property type="entry name" value="Usp"/>
    <property type="match status" value="1"/>
</dbReference>
<protein>
    <submittedName>
        <fullName evidence="3">Universal stress protein</fullName>
    </submittedName>
</protein>
<evidence type="ECO:0000256" key="1">
    <source>
        <dbReference type="ARBA" id="ARBA00008791"/>
    </source>
</evidence>
<dbReference type="PRINTS" id="PR01438">
    <property type="entry name" value="UNVRSLSTRESS"/>
</dbReference>
<dbReference type="PANTHER" id="PTHR46268">
    <property type="entry name" value="STRESS RESPONSE PROTEIN NHAX"/>
    <property type="match status" value="1"/>
</dbReference>
<dbReference type="CDD" id="cd00293">
    <property type="entry name" value="USP-like"/>
    <property type="match status" value="1"/>
</dbReference>
<evidence type="ECO:0000313" key="4">
    <source>
        <dbReference type="Proteomes" id="UP001515100"/>
    </source>
</evidence>
<dbReference type="Proteomes" id="UP001515100">
    <property type="component" value="Unassembled WGS sequence"/>
</dbReference>
<comment type="caution">
    <text evidence="3">The sequence shown here is derived from an EMBL/GenBank/DDBJ whole genome shotgun (WGS) entry which is preliminary data.</text>
</comment>
<name>A0A641AK74_9ACTN</name>
<keyword evidence="4" id="KW-1185">Reference proteome</keyword>
<evidence type="ECO:0000313" key="3">
    <source>
        <dbReference type="EMBL" id="KAA1376086.1"/>
    </source>
</evidence>
<dbReference type="EMBL" id="SDPP02000003">
    <property type="protein sequence ID" value="KAA1376086.1"/>
    <property type="molecule type" value="Genomic_DNA"/>
</dbReference>
<dbReference type="InterPro" id="IPR006015">
    <property type="entry name" value="Universal_stress_UspA"/>
</dbReference>
<gene>
    <name evidence="3" type="ORF">ESP62_011585</name>
</gene>
<accession>A0A641AK74</accession>
<dbReference type="RefSeq" id="WP_129183779.1">
    <property type="nucleotide sequence ID" value="NZ_JAGIOG010000001.1"/>
</dbReference>
<dbReference type="InterPro" id="IPR006016">
    <property type="entry name" value="UspA"/>
</dbReference>
<reference evidence="3" key="1">
    <citation type="submission" date="2019-09" db="EMBL/GenBank/DDBJ databases">
        <authorList>
            <person name="Li J."/>
        </authorList>
    </citation>
    <scope>NUCLEOTIDE SEQUENCE [LARGE SCALE GENOMIC DNA]</scope>
    <source>
        <strain evidence="3">NRBC 14897</strain>
    </source>
</reference>